<dbReference type="SUPFAM" id="SSF52540">
    <property type="entry name" value="P-loop containing nucleoside triphosphate hydrolases"/>
    <property type="match status" value="1"/>
</dbReference>
<comment type="caution">
    <text evidence="1">The sequence shown here is derived from an EMBL/GenBank/DDBJ whole genome shotgun (WGS) entry which is preliminary data.</text>
</comment>
<dbReference type="EMBL" id="AFZG01000035">
    <property type="protein sequence ID" value="EHL18911.1"/>
    <property type="molecule type" value="Genomic_DNA"/>
</dbReference>
<evidence type="ECO:0000313" key="1">
    <source>
        <dbReference type="EMBL" id="EHL18911.1"/>
    </source>
</evidence>
<sequence>MKPIYIDIHIHTSENPNELNLQYNKEKLLEGINRIAGQNPMLISLTDHNTINKNAYLELLESKVNLLLGAELHIKKYEDAPPYHCHILFDIEVNGENIDGINSILDHLYPDKIVKDSDKNVPNIETISNSFDEYNYILLPHGGQSHRTFDKATAKDHKFDKSMEKSIYYNHFDGFTARGNKGLEETRKYFERLGINEYINLITCTDNYNPDVYPSAKAKDAGEFIPTWMLSEPTFDGLRLALSESSRLHYGDKAPEKWISTVNSVKLSTNKAEIDVDLLPGLNVVIGGSSSGKTLFVDSLYCGIKKEFDNSKYIDFGIENIAIDNPGGEIPHYINQNFIVSILQNSKREIGEIDIVKDVFPEDKTTVEKIRIVLANLKRVVNKMIDSVKTIEECEEHLSHISNFSHLILNDKLNKNIFSLLITSLSDRKFLKLSEIEYEEFKETLIKMNSFFTQHPILESMENEINALIKKLDTAYNISSFDEDIYDSIIKLKTQEDKKLNKDNKENNQKLIQREQMISEVRKYLGALNDFYDTKKELSNLDVSFKTKELEVRGHKLSVENSFKITKETLIDAFNSYIKAPYRISDIKDLKPEILFKKCFSEKPKVSSYDDFAKKIYNEINSTNTKKYKIVTSNGKNFDELSPGWKSAIILDLVLGYENDIAPLIIDQPEDNLATDYINRNLIDLIKAIKSKKQIILVSHNATIPMLGDAQNIILCENKDGKIQIKSAPLESSINNKKVLDYIAEITDGGKKSIKKRIKKYNLKAFNKEIV</sequence>
<proteinExistence type="predicted"/>
<dbReference type="InterPro" id="IPR027417">
    <property type="entry name" value="P-loop_NTPase"/>
</dbReference>
<evidence type="ECO:0000313" key="2">
    <source>
        <dbReference type="Proteomes" id="UP000003379"/>
    </source>
</evidence>
<dbReference type="HOGENOM" id="CLU_367550_0_0_9"/>
<name>G9XDN5_9FIRM</name>
<dbReference type="PATRIC" id="fig|796940.3.peg.1389"/>
<gene>
    <name evidence="1" type="ORF">HMPREF9628_01908</name>
</gene>
<protein>
    <submittedName>
        <fullName evidence="1">Uncharacterized protein</fullName>
    </submittedName>
</protein>
<dbReference type="Gene3D" id="3.40.50.300">
    <property type="entry name" value="P-loop containing nucleotide triphosphate hydrolases"/>
    <property type="match status" value="1"/>
</dbReference>
<accession>G9XDN5</accession>
<organism evidence="1 2">
    <name type="scientific">Peptoanaerobacter stomatis</name>
    <dbReference type="NCBI Taxonomy" id="796937"/>
    <lineage>
        <taxon>Bacteria</taxon>
        <taxon>Bacillati</taxon>
        <taxon>Bacillota</taxon>
        <taxon>Clostridia</taxon>
        <taxon>Peptostreptococcales</taxon>
        <taxon>Filifactoraceae</taxon>
        <taxon>Peptoanaerobacter</taxon>
    </lineage>
</organism>
<dbReference type="AlphaFoldDB" id="G9XDN5"/>
<dbReference type="Proteomes" id="UP000003379">
    <property type="component" value="Unassembled WGS sequence"/>
</dbReference>
<reference evidence="1 2" key="1">
    <citation type="submission" date="2011-08" db="EMBL/GenBank/DDBJ databases">
        <title>The Genome Sequence of Eubacteriaceae bacterium CM5.</title>
        <authorList>
            <consortium name="The Broad Institute Genome Sequencing Platform"/>
            <person name="Earl A."/>
            <person name="Ward D."/>
            <person name="Feldgarden M."/>
            <person name="Gevers D."/>
            <person name="Sizova M."/>
            <person name="Hazen A."/>
            <person name="Epstein S."/>
            <person name="Young S.K."/>
            <person name="Zeng Q."/>
            <person name="Gargeya S."/>
            <person name="Fitzgerald M."/>
            <person name="Haas B."/>
            <person name="Abouelleil A."/>
            <person name="Alvarado L."/>
            <person name="Arachchi H.M."/>
            <person name="Berlin A."/>
            <person name="Brown A."/>
            <person name="Chapman S.B."/>
            <person name="Chen Z."/>
            <person name="Dunbar C."/>
            <person name="Freedman E."/>
            <person name="Gearin G."/>
            <person name="Gellesch M."/>
            <person name="Goldberg J."/>
            <person name="Griggs A."/>
            <person name="Gujja S."/>
            <person name="Heiman D."/>
            <person name="Howarth C."/>
            <person name="Larson L."/>
            <person name="Lui A."/>
            <person name="MacDonald P.J.P."/>
            <person name="Montmayeur A."/>
            <person name="Murphy C."/>
            <person name="Neiman D."/>
            <person name="Pearson M."/>
            <person name="Priest M."/>
            <person name="Roberts A."/>
            <person name="Saif S."/>
            <person name="Shea T."/>
            <person name="Shenoy N."/>
            <person name="Sisk P."/>
            <person name="Stolte C."/>
            <person name="Sykes S."/>
            <person name="Wortman J."/>
            <person name="Nusbaum C."/>
            <person name="Birren B."/>
        </authorList>
    </citation>
    <scope>NUCLEOTIDE SEQUENCE [LARGE SCALE GENOMIC DNA]</scope>
    <source>
        <strain evidence="1 2">CM5</strain>
    </source>
</reference>
<dbReference type="RefSeq" id="WP_009529759.1">
    <property type="nucleotide sequence ID" value="NZ_JH414619.1"/>
</dbReference>